<evidence type="ECO:0000313" key="9">
    <source>
        <dbReference type="EMBL" id="RKP03121.1"/>
    </source>
</evidence>
<dbReference type="GO" id="GO:0004740">
    <property type="term" value="F:pyruvate dehydrogenase (acetyl-transferring) kinase activity"/>
    <property type="evidence" value="ECO:0007669"/>
    <property type="project" value="TreeGrafter"/>
</dbReference>
<dbReference type="Gene3D" id="3.30.565.10">
    <property type="entry name" value="Histidine kinase-like ATPase, C-terminal domain"/>
    <property type="match status" value="1"/>
</dbReference>
<keyword evidence="3 7" id="KW-0547">Nucleotide-binding</keyword>
<dbReference type="InterPro" id="IPR036784">
    <property type="entry name" value="AK/P_DHK_N_sf"/>
</dbReference>
<keyword evidence="5 7" id="KW-0067">ATP-binding</keyword>
<dbReference type="GO" id="GO:0005524">
    <property type="term" value="F:ATP binding"/>
    <property type="evidence" value="ECO:0007669"/>
    <property type="project" value="UniProtKB-UniRule"/>
</dbReference>
<dbReference type="Proteomes" id="UP000274922">
    <property type="component" value="Unassembled WGS sequence"/>
</dbReference>
<organism evidence="9 10">
    <name type="scientific">Caulochytrium protostelioides</name>
    <dbReference type="NCBI Taxonomy" id="1555241"/>
    <lineage>
        <taxon>Eukaryota</taxon>
        <taxon>Fungi</taxon>
        <taxon>Fungi incertae sedis</taxon>
        <taxon>Chytridiomycota</taxon>
        <taxon>Chytridiomycota incertae sedis</taxon>
        <taxon>Chytridiomycetes</taxon>
        <taxon>Caulochytriales</taxon>
        <taxon>Caulochytriaceae</taxon>
        <taxon>Caulochytrium</taxon>
    </lineage>
</organism>
<dbReference type="OrthoDB" id="407390at2759"/>
<keyword evidence="6 7" id="KW-0496">Mitochondrion</keyword>
<dbReference type="SUPFAM" id="SSF69012">
    <property type="entry name" value="alpha-ketoacid dehydrogenase kinase, N-terminal domain"/>
    <property type="match status" value="1"/>
</dbReference>
<dbReference type="InterPro" id="IPR018955">
    <property type="entry name" value="BCDHK/PDK_N"/>
</dbReference>
<dbReference type="InterPro" id="IPR039028">
    <property type="entry name" value="BCKD/PDK"/>
</dbReference>
<evidence type="ECO:0000256" key="3">
    <source>
        <dbReference type="ARBA" id="ARBA00022741"/>
    </source>
</evidence>
<evidence type="ECO:0000313" key="10">
    <source>
        <dbReference type="Proteomes" id="UP000274922"/>
    </source>
</evidence>
<sequence length="450" mass="49339">MPPRPPPSFYQNAILEQYASRPANRVTLRQLTVLGKTLTPPKLLSSANYVRSELPVRLAHRLIAMQHLPFIVGVNPHIERMYQLYWEAFNAFRAVPPIETPDDNRRFCELLQAKMREHLIAIPQLALGISQTADHLPPGEADRFMNETLRSRIGRRVLSEQHVALTRMLEADAAAAAAGTPSTSAGLRGATSSSRIGIVDTRVVAGDTVRYVADVLESHFARILPDRSVRLPEIRVTGRPEITFVYIPEQIQYILYELIKNSIQATLRQHAAHGKPYTTGYDARCGAPATGAGAPLRVTATPARPKALPPIQVTIGTGESKVLFRVSDQGGGIPRGLNEHLWSFAYISKLKGHHFSRVPHLAGKIEERAPPTRAPTRSRATPSAEGRAVTGVLDLGVGLVMSRVYANYWGGDLALRTMNNYGTDAYVTLVTGNQAENIGMTPGGHDPDEQ</sequence>
<protein>
    <recommendedName>
        <fullName evidence="7">Protein-serine/threonine kinase</fullName>
        <ecNumber evidence="7">2.7.11.-</ecNumber>
    </recommendedName>
</protein>
<evidence type="ECO:0000256" key="1">
    <source>
        <dbReference type="ARBA" id="ARBA00006155"/>
    </source>
</evidence>
<proteinExistence type="inferred from homology"/>
<evidence type="ECO:0000256" key="5">
    <source>
        <dbReference type="ARBA" id="ARBA00022840"/>
    </source>
</evidence>
<dbReference type="SUPFAM" id="SSF55874">
    <property type="entry name" value="ATPase domain of HSP90 chaperone/DNA topoisomerase II/histidine kinase"/>
    <property type="match status" value="1"/>
</dbReference>
<dbReference type="EMBL" id="ML014128">
    <property type="protein sequence ID" value="RKP03121.1"/>
    <property type="molecule type" value="Genomic_DNA"/>
</dbReference>
<evidence type="ECO:0000256" key="6">
    <source>
        <dbReference type="ARBA" id="ARBA00023128"/>
    </source>
</evidence>
<accession>A0A4P9XD87</accession>
<dbReference type="AlphaFoldDB" id="A0A4P9XD87"/>
<comment type="similarity">
    <text evidence="1 7">Belongs to the PDK/BCKDK protein kinase family.</text>
</comment>
<comment type="subcellular location">
    <subcellularLocation>
        <location evidence="7">Mitochondrion matrix</location>
    </subcellularLocation>
</comment>
<evidence type="ECO:0000256" key="7">
    <source>
        <dbReference type="RuleBase" id="RU366032"/>
    </source>
</evidence>
<dbReference type="EC" id="2.7.11.-" evidence="7"/>
<keyword evidence="10" id="KW-1185">Reference proteome</keyword>
<evidence type="ECO:0000256" key="4">
    <source>
        <dbReference type="ARBA" id="ARBA00022777"/>
    </source>
</evidence>
<dbReference type="PANTHER" id="PTHR11947">
    <property type="entry name" value="PYRUVATE DEHYDROGENASE KINASE"/>
    <property type="match status" value="1"/>
</dbReference>
<keyword evidence="4 7" id="KW-0418">Kinase</keyword>
<feature type="domain" description="Branched-chain alpha-ketoacid dehydrogenase kinase/Pyruvate dehydrogenase kinase N-terminal" evidence="8">
    <location>
        <begin position="25"/>
        <end position="181"/>
    </location>
</feature>
<dbReference type="Pfam" id="PF10436">
    <property type="entry name" value="BCDHK_Adom3"/>
    <property type="match status" value="1"/>
</dbReference>
<evidence type="ECO:0000259" key="8">
    <source>
        <dbReference type="Pfam" id="PF10436"/>
    </source>
</evidence>
<name>A0A4P9XD87_9FUNG</name>
<reference evidence="10" key="1">
    <citation type="journal article" date="2018" name="Nat. Microbiol.">
        <title>Leveraging single-cell genomics to expand the fungal tree of life.</title>
        <authorList>
            <person name="Ahrendt S.R."/>
            <person name="Quandt C.A."/>
            <person name="Ciobanu D."/>
            <person name="Clum A."/>
            <person name="Salamov A."/>
            <person name="Andreopoulos B."/>
            <person name="Cheng J.F."/>
            <person name="Woyke T."/>
            <person name="Pelin A."/>
            <person name="Henrissat B."/>
            <person name="Reynolds N.K."/>
            <person name="Benny G.L."/>
            <person name="Smith M.E."/>
            <person name="James T.Y."/>
            <person name="Grigoriev I.V."/>
        </authorList>
    </citation>
    <scope>NUCLEOTIDE SEQUENCE [LARGE SCALE GENOMIC DNA]</scope>
    <source>
        <strain evidence="10">ATCC 52028</strain>
    </source>
</reference>
<dbReference type="STRING" id="1555241.A0A4P9XD87"/>
<keyword evidence="2 7" id="KW-0808">Transferase</keyword>
<dbReference type="InterPro" id="IPR036890">
    <property type="entry name" value="HATPase_C_sf"/>
</dbReference>
<evidence type="ECO:0000256" key="2">
    <source>
        <dbReference type="ARBA" id="ARBA00022679"/>
    </source>
</evidence>
<dbReference type="GO" id="GO:0005759">
    <property type="term" value="C:mitochondrial matrix"/>
    <property type="evidence" value="ECO:0007669"/>
    <property type="project" value="UniProtKB-SubCell"/>
</dbReference>
<gene>
    <name evidence="9" type="ORF">CXG81DRAFT_9963</name>
</gene>
<dbReference type="Gene3D" id="1.20.140.20">
    <property type="entry name" value="Alpha-ketoacid/pyruvate dehydrogenase kinase, N-terminal domain"/>
    <property type="match status" value="1"/>
</dbReference>
<dbReference type="PANTHER" id="PTHR11947:SF25">
    <property type="entry name" value="[PYRUVATE DEHYDROGENASE (ACETYL-TRANSFERRING)] KINASE 2, MITOCHONDRIAL"/>
    <property type="match status" value="1"/>
</dbReference>
<dbReference type="GO" id="GO:0010906">
    <property type="term" value="P:regulation of glucose metabolic process"/>
    <property type="evidence" value="ECO:0007669"/>
    <property type="project" value="TreeGrafter"/>
</dbReference>